<comment type="pathway">
    <text evidence="2">Protein modification; protein sumoylation.</text>
</comment>
<feature type="region of interest" description="Disordered" evidence="14">
    <location>
        <begin position="118"/>
        <end position="140"/>
    </location>
</feature>
<dbReference type="InterPro" id="IPR004181">
    <property type="entry name" value="Znf_MIZ"/>
</dbReference>
<feature type="compositionally biased region" description="Low complexity" evidence="14">
    <location>
        <begin position="122"/>
        <end position="131"/>
    </location>
</feature>
<proteinExistence type="inferred from homology"/>
<sequence length="230" mass="25726">MSLSSVHGTLSSLKTCQTDIGTGMDTITDVALDLVETQDKNMTTSIKEMEAMILECAKLDREINNFVDVMKQATSEISTQNLESMVNLSTKAKELFRDRMSRLSDADLQNHPKVVAFKDNIQNSSSQGNQNAEENSDEMDDEITVTQTQVNLTCPLTKLQMVNPVKNKKCSHNYDQEAILSLITNKQKQKKTCCCPVVGCANSDVRQMDLVPDQVLRRMIQSQKRQGTKT</sequence>
<dbReference type="CDD" id="cd16651">
    <property type="entry name" value="SPL-RING_NSE2"/>
    <property type="match status" value="1"/>
</dbReference>
<dbReference type="AlphaFoldDB" id="A0A4Z2CDN8"/>
<evidence type="ECO:0000259" key="15">
    <source>
        <dbReference type="PROSITE" id="PS51044"/>
    </source>
</evidence>
<keyword evidence="9" id="KW-0862">Zinc</keyword>
<keyword evidence="17" id="KW-1185">Reference proteome</keyword>
<evidence type="ECO:0000256" key="6">
    <source>
        <dbReference type="ARBA" id="ARBA00022723"/>
    </source>
</evidence>
<dbReference type="GO" id="GO:0000724">
    <property type="term" value="P:double-strand break repair via homologous recombination"/>
    <property type="evidence" value="ECO:0007669"/>
    <property type="project" value="InterPro"/>
</dbReference>
<reference evidence="16 17" key="1">
    <citation type="submission" date="2019-04" db="EMBL/GenBank/DDBJ databases">
        <title>The sequence and de novo assembly of Takifugu bimaculatus genome using PacBio and Hi-C technologies.</title>
        <authorList>
            <person name="Xu P."/>
            <person name="Liu B."/>
            <person name="Zhou Z."/>
        </authorList>
    </citation>
    <scope>NUCLEOTIDE SEQUENCE [LARGE SCALE GENOMIC DNA]</scope>
    <source>
        <strain evidence="16">TB-2018</strain>
        <tissue evidence="16">Muscle</tissue>
    </source>
</reference>
<dbReference type="GO" id="GO:0008270">
    <property type="term" value="F:zinc ion binding"/>
    <property type="evidence" value="ECO:0007669"/>
    <property type="project" value="UniProtKB-KW"/>
</dbReference>
<evidence type="ECO:0000256" key="4">
    <source>
        <dbReference type="ARBA" id="ARBA00020923"/>
    </source>
</evidence>
<gene>
    <name evidence="16" type="ORF">fugu_009786</name>
</gene>
<dbReference type="SUPFAM" id="SSF57850">
    <property type="entry name" value="RING/U-box"/>
    <property type="match status" value="1"/>
</dbReference>
<evidence type="ECO:0000256" key="2">
    <source>
        <dbReference type="ARBA" id="ARBA00004718"/>
    </source>
</evidence>
<evidence type="ECO:0000313" key="17">
    <source>
        <dbReference type="Proteomes" id="UP000516260"/>
    </source>
</evidence>
<dbReference type="Proteomes" id="UP000516260">
    <property type="component" value="Chromosome 10"/>
</dbReference>
<accession>A0A4Z2CDN8</accession>
<keyword evidence="6" id="KW-0479">Metal-binding</keyword>
<comment type="subcellular location">
    <subcellularLocation>
        <location evidence="1">Nucleus</location>
    </subcellularLocation>
</comment>
<evidence type="ECO:0000256" key="7">
    <source>
        <dbReference type="ARBA" id="ARBA00022771"/>
    </source>
</evidence>
<protein>
    <recommendedName>
        <fullName evidence="4">E3 SUMO-protein ligase NSE2</fullName>
    </recommendedName>
    <alternativeName>
        <fullName evidence="11">E3 SUMO-protein transferase NSE2</fullName>
    </alternativeName>
    <alternativeName>
        <fullName evidence="12">Non-structural maintenance of chromosomes element 2 homolog</fullName>
    </alternativeName>
</protein>
<evidence type="ECO:0000256" key="5">
    <source>
        <dbReference type="ARBA" id="ARBA00022679"/>
    </source>
</evidence>
<dbReference type="GO" id="GO:0030915">
    <property type="term" value="C:Smc5-Smc6 complex"/>
    <property type="evidence" value="ECO:0007669"/>
    <property type="project" value="InterPro"/>
</dbReference>
<name>A0A4Z2CDN8_9TELE</name>
<dbReference type="PROSITE" id="PS51044">
    <property type="entry name" value="ZF_SP_RING"/>
    <property type="match status" value="1"/>
</dbReference>
<keyword evidence="8" id="KW-0833">Ubl conjugation pathway</keyword>
<dbReference type="EMBL" id="SWLE01000002">
    <property type="protein sequence ID" value="TNN02299.1"/>
    <property type="molecule type" value="Genomic_DNA"/>
</dbReference>
<evidence type="ECO:0000256" key="11">
    <source>
        <dbReference type="ARBA" id="ARBA00031731"/>
    </source>
</evidence>
<dbReference type="Pfam" id="PF11789">
    <property type="entry name" value="zf-Nse"/>
    <property type="match status" value="1"/>
</dbReference>
<dbReference type="PANTHER" id="PTHR21330">
    <property type="entry name" value="E3 SUMO-PROTEIN LIGASE NSE2"/>
    <property type="match status" value="1"/>
</dbReference>
<dbReference type="Gene3D" id="3.30.40.10">
    <property type="entry name" value="Zinc/RING finger domain, C3HC4 (zinc finger)"/>
    <property type="match status" value="1"/>
</dbReference>
<dbReference type="GO" id="GO:0005634">
    <property type="term" value="C:nucleus"/>
    <property type="evidence" value="ECO:0007669"/>
    <property type="project" value="UniProtKB-SubCell"/>
</dbReference>
<keyword evidence="5" id="KW-0808">Transferase</keyword>
<evidence type="ECO:0000256" key="8">
    <source>
        <dbReference type="ARBA" id="ARBA00022786"/>
    </source>
</evidence>
<evidence type="ECO:0000256" key="10">
    <source>
        <dbReference type="ARBA" id="ARBA00023242"/>
    </source>
</evidence>
<dbReference type="PANTHER" id="PTHR21330:SF1">
    <property type="entry name" value="E3 SUMO-PROTEIN LIGASE NSE2"/>
    <property type="match status" value="1"/>
</dbReference>
<keyword evidence="7 13" id="KW-0863">Zinc-finger</keyword>
<comment type="caution">
    <text evidence="16">The sequence shown here is derived from an EMBL/GenBank/DDBJ whole genome shotgun (WGS) entry which is preliminary data.</text>
</comment>
<organism evidence="16 17">
    <name type="scientific">Takifugu bimaculatus</name>
    <dbReference type="NCBI Taxonomy" id="433685"/>
    <lineage>
        <taxon>Eukaryota</taxon>
        <taxon>Metazoa</taxon>
        <taxon>Chordata</taxon>
        <taxon>Craniata</taxon>
        <taxon>Vertebrata</taxon>
        <taxon>Euteleostomi</taxon>
        <taxon>Actinopterygii</taxon>
        <taxon>Neopterygii</taxon>
        <taxon>Teleostei</taxon>
        <taxon>Neoteleostei</taxon>
        <taxon>Acanthomorphata</taxon>
        <taxon>Eupercaria</taxon>
        <taxon>Tetraodontiformes</taxon>
        <taxon>Tetradontoidea</taxon>
        <taxon>Tetraodontidae</taxon>
        <taxon>Takifugu</taxon>
    </lineage>
</organism>
<evidence type="ECO:0000256" key="1">
    <source>
        <dbReference type="ARBA" id="ARBA00004123"/>
    </source>
</evidence>
<evidence type="ECO:0000256" key="14">
    <source>
        <dbReference type="SAM" id="MobiDB-lite"/>
    </source>
</evidence>
<dbReference type="GO" id="GO:0016925">
    <property type="term" value="P:protein sumoylation"/>
    <property type="evidence" value="ECO:0007669"/>
    <property type="project" value="UniProtKB-UniPathway"/>
</dbReference>
<feature type="domain" description="SP-RING-type" evidence="15">
    <location>
        <begin position="139"/>
        <end position="225"/>
    </location>
</feature>
<evidence type="ECO:0000313" key="16">
    <source>
        <dbReference type="EMBL" id="TNN02299.1"/>
    </source>
</evidence>
<evidence type="ECO:0000256" key="3">
    <source>
        <dbReference type="ARBA" id="ARBA00008212"/>
    </source>
</evidence>
<dbReference type="UniPathway" id="UPA00886"/>
<keyword evidence="10" id="KW-0539">Nucleus</keyword>
<evidence type="ECO:0000256" key="13">
    <source>
        <dbReference type="PROSITE-ProRule" id="PRU00452"/>
    </source>
</evidence>
<dbReference type="GO" id="GO:0061665">
    <property type="term" value="F:SUMO ligase activity"/>
    <property type="evidence" value="ECO:0007669"/>
    <property type="project" value="TreeGrafter"/>
</dbReference>
<dbReference type="InterPro" id="IPR026846">
    <property type="entry name" value="Nse2(Mms21)"/>
</dbReference>
<evidence type="ECO:0000256" key="9">
    <source>
        <dbReference type="ARBA" id="ARBA00022833"/>
    </source>
</evidence>
<dbReference type="InterPro" id="IPR013083">
    <property type="entry name" value="Znf_RING/FYVE/PHD"/>
</dbReference>
<evidence type="ECO:0000256" key="12">
    <source>
        <dbReference type="ARBA" id="ARBA00032533"/>
    </source>
</evidence>
<comment type="similarity">
    <text evidence="3">Belongs to the NSE2 family.</text>
</comment>